<dbReference type="PANTHER" id="PTHR12121">
    <property type="entry name" value="CARBON CATABOLITE REPRESSOR PROTEIN 4"/>
    <property type="match status" value="1"/>
</dbReference>
<dbReference type="eggNOG" id="KOG2338">
    <property type="taxonomic scope" value="Eukaryota"/>
</dbReference>
<dbReference type="SUPFAM" id="SSF56219">
    <property type="entry name" value="DNase I-like"/>
    <property type="match status" value="1"/>
</dbReference>
<dbReference type="PANTHER" id="PTHR12121:SF34">
    <property type="entry name" value="PROTEIN ANGEL"/>
    <property type="match status" value="1"/>
</dbReference>
<dbReference type="EMBL" id="GG662556">
    <property type="protein sequence ID" value="EAS01783.3"/>
    <property type="molecule type" value="Genomic_DNA"/>
</dbReference>
<evidence type="ECO:0000313" key="3">
    <source>
        <dbReference type="Proteomes" id="UP000009168"/>
    </source>
</evidence>
<sequence>MMKIYNKFSKKLYTALNFNFSDEVSCSKRKWLHLGQEENAESHQKKELRIMQYNVLAPCYTYPNLYPDCTKQDLEWNARLDLLIKEIKFVDPTILCLQETQLDTLYDLNDKLREIFDVSVIHRLKGKSKKDGCTTIFKKEEYEEIYSVKLDLDQSSSIYSELQWINCENICLFTLLKDKKKPNSFILIGNTHFIYSPQMGLVKLGQAKLITSAIKSILEAEGDKNIDVFLCGDFNFIPNSALYSFFTQQSINFESLPLHEVSNQDMAYTFEKNENSIDQHFQSTTRKYQFFNKNETQKEYIPYFQTLMSLEVKFDKKNQEFNVVFNKNENIKSKNIITSDICLKSAYAEMYKQYNQKFPNSKKSLINNLISKITKKDNLTYEYGLSHLTKKGYLQCDFIWYRFAEPSSQKHLKQILQQHDYQYVNKFKAFPNQYHPSDHFPIVASFELNE</sequence>
<dbReference type="InterPro" id="IPR036691">
    <property type="entry name" value="Endo/exonu/phosph_ase_sf"/>
</dbReference>
<reference evidence="3" key="1">
    <citation type="journal article" date="2006" name="PLoS Biol.">
        <title>Macronuclear genome sequence of the ciliate Tetrahymena thermophila, a model eukaryote.</title>
        <authorList>
            <person name="Eisen J.A."/>
            <person name="Coyne R.S."/>
            <person name="Wu M."/>
            <person name="Wu D."/>
            <person name="Thiagarajan M."/>
            <person name="Wortman J.R."/>
            <person name="Badger J.H."/>
            <person name="Ren Q."/>
            <person name="Amedeo P."/>
            <person name="Jones K.M."/>
            <person name="Tallon L.J."/>
            <person name="Delcher A.L."/>
            <person name="Salzberg S.L."/>
            <person name="Silva J.C."/>
            <person name="Haas B.J."/>
            <person name="Majoros W.H."/>
            <person name="Farzad M."/>
            <person name="Carlton J.M."/>
            <person name="Smith R.K. Jr."/>
            <person name="Garg J."/>
            <person name="Pearlman R.E."/>
            <person name="Karrer K.M."/>
            <person name="Sun L."/>
            <person name="Manning G."/>
            <person name="Elde N.C."/>
            <person name="Turkewitz A.P."/>
            <person name="Asai D.J."/>
            <person name="Wilkes D.E."/>
            <person name="Wang Y."/>
            <person name="Cai H."/>
            <person name="Collins K."/>
            <person name="Stewart B.A."/>
            <person name="Lee S.R."/>
            <person name="Wilamowska K."/>
            <person name="Weinberg Z."/>
            <person name="Ruzzo W.L."/>
            <person name="Wloga D."/>
            <person name="Gaertig J."/>
            <person name="Frankel J."/>
            <person name="Tsao C.-C."/>
            <person name="Gorovsky M.A."/>
            <person name="Keeling P.J."/>
            <person name="Waller R.F."/>
            <person name="Patron N.J."/>
            <person name="Cherry J.M."/>
            <person name="Stover N.A."/>
            <person name="Krieger C.J."/>
            <person name="del Toro C."/>
            <person name="Ryder H.F."/>
            <person name="Williamson S.C."/>
            <person name="Barbeau R.A."/>
            <person name="Hamilton E.P."/>
            <person name="Orias E."/>
        </authorList>
    </citation>
    <scope>NUCLEOTIDE SEQUENCE [LARGE SCALE GENOMIC DNA]</scope>
    <source>
        <strain evidence="3">SB210</strain>
    </source>
</reference>
<dbReference type="Pfam" id="PF03372">
    <property type="entry name" value="Exo_endo_phos"/>
    <property type="match status" value="1"/>
</dbReference>
<evidence type="ECO:0000259" key="1">
    <source>
        <dbReference type="Pfam" id="PF03372"/>
    </source>
</evidence>
<dbReference type="GeneID" id="7842543"/>
<dbReference type="InParanoid" id="I7LWH0"/>
<name>I7LWH0_TETTS</name>
<dbReference type="InterPro" id="IPR050410">
    <property type="entry name" value="CCR4/nocturin_mRNA_transcr"/>
</dbReference>
<dbReference type="Proteomes" id="UP000009168">
    <property type="component" value="Unassembled WGS sequence"/>
</dbReference>
<keyword evidence="2" id="KW-0378">Hydrolase</keyword>
<dbReference type="GO" id="GO:0000175">
    <property type="term" value="F:3'-5'-RNA exonuclease activity"/>
    <property type="evidence" value="ECO:0007669"/>
    <property type="project" value="TreeGrafter"/>
</dbReference>
<protein>
    <submittedName>
        <fullName evidence="2">Endonuclease/exonuclease/phosphatase family protein</fullName>
    </submittedName>
</protein>
<accession>I7LWH0</accession>
<dbReference type="RefSeq" id="XP_001022028.3">
    <property type="nucleotide sequence ID" value="XM_001022028.3"/>
</dbReference>
<proteinExistence type="predicted"/>
<dbReference type="OrthoDB" id="290802at2759"/>
<keyword evidence="2" id="KW-0540">Nuclease</keyword>
<dbReference type="KEGG" id="tet:TTHERM_00564290"/>
<feature type="domain" description="Endonuclease/exonuclease/phosphatase" evidence="1">
    <location>
        <begin position="51"/>
        <end position="426"/>
    </location>
</feature>
<keyword evidence="3" id="KW-1185">Reference proteome</keyword>
<evidence type="ECO:0000313" key="2">
    <source>
        <dbReference type="EMBL" id="EAS01783.3"/>
    </source>
</evidence>
<keyword evidence="2" id="KW-0255">Endonuclease</keyword>
<dbReference type="AlphaFoldDB" id="I7LWH0"/>
<dbReference type="InterPro" id="IPR005135">
    <property type="entry name" value="Endo/exonuclease/phosphatase"/>
</dbReference>
<gene>
    <name evidence="2" type="ORF">TTHERM_00564290</name>
</gene>
<dbReference type="Gene3D" id="3.60.10.10">
    <property type="entry name" value="Endonuclease/exonuclease/phosphatase"/>
    <property type="match status" value="1"/>
</dbReference>
<dbReference type="STRING" id="312017.I7LWH0"/>
<organism evidence="2 3">
    <name type="scientific">Tetrahymena thermophila (strain SB210)</name>
    <dbReference type="NCBI Taxonomy" id="312017"/>
    <lineage>
        <taxon>Eukaryota</taxon>
        <taxon>Sar</taxon>
        <taxon>Alveolata</taxon>
        <taxon>Ciliophora</taxon>
        <taxon>Intramacronucleata</taxon>
        <taxon>Oligohymenophorea</taxon>
        <taxon>Hymenostomatida</taxon>
        <taxon>Tetrahymenina</taxon>
        <taxon>Tetrahymenidae</taxon>
        <taxon>Tetrahymena</taxon>
    </lineage>
</organism>
<dbReference type="GO" id="GO:0004519">
    <property type="term" value="F:endonuclease activity"/>
    <property type="evidence" value="ECO:0007669"/>
    <property type="project" value="UniProtKB-KW"/>
</dbReference>